<comment type="pathway">
    <text evidence="3">Protein modification; peptidyl-diphthamide biosynthesis.</text>
</comment>
<dbReference type="EC" id="1.6.2.2" evidence="14"/>
<dbReference type="InterPro" id="IPR017938">
    <property type="entry name" value="Riboflavin_synthase-like_b-brl"/>
</dbReference>
<dbReference type="InterPro" id="IPR017927">
    <property type="entry name" value="FAD-bd_FR_type"/>
</dbReference>
<evidence type="ECO:0000256" key="2">
    <source>
        <dbReference type="ARBA" id="ARBA00004294"/>
    </source>
</evidence>
<dbReference type="FunFam" id="2.40.30.10:FF:000032">
    <property type="entry name" value="NADH-cytochrome b5 reductase"/>
    <property type="match status" value="1"/>
</dbReference>
<dbReference type="STRING" id="1890683.A0A427Y7N5"/>
<evidence type="ECO:0000256" key="8">
    <source>
        <dbReference type="ARBA" id="ARBA00023002"/>
    </source>
</evidence>
<dbReference type="Gene3D" id="2.40.30.10">
    <property type="entry name" value="Translation factors"/>
    <property type="match status" value="1"/>
</dbReference>
<dbReference type="GO" id="GO:0090524">
    <property type="term" value="F:cytochrome-b5 reductase activity, acting on NADH"/>
    <property type="evidence" value="ECO:0007669"/>
    <property type="project" value="UniProtKB-EC"/>
</dbReference>
<comment type="subcellular location">
    <subcellularLocation>
        <location evidence="2">Mitochondrion outer membrane</location>
    </subcellularLocation>
</comment>
<comment type="catalytic activity">
    <reaction evidence="12">
        <text>2 Fe(3+)-[Dph3] + NADH = 2 Fe(2+)-[Dph3] + NAD(+) + H(+)</text>
        <dbReference type="Rhea" id="RHEA:71231"/>
        <dbReference type="Rhea" id="RHEA-COMP:18002"/>
        <dbReference type="Rhea" id="RHEA-COMP:18003"/>
        <dbReference type="ChEBI" id="CHEBI:15378"/>
        <dbReference type="ChEBI" id="CHEBI:29033"/>
        <dbReference type="ChEBI" id="CHEBI:29034"/>
        <dbReference type="ChEBI" id="CHEBI:57540"/>
        <dbReference type="ChEBI" id="CHEBI:57945"/>
        <dbReference type="ChEBI" id="CHEBI:83228"/>
    </reaction>
    <physiologicalReaction direction="left-to-right" evidence="12">
        <dbReference type="Rhea" id="RHEA:71232"/>
    </physiologicalReaction>
</comment>
<evidence type="ECO:0000256" key="13">
    <source>
        <dbReference type="PIRSR" id="PIRSR601834-1"/>
    </source>
</evidence>
<feature type="binding site" evidence="13">
    <location>
        <position position="107"/>
    </location>
    <ligand>
        <name>FAD</name>
        <dbReference type="ChEBI" id="CHEBI:57692"/>
    </ligand>
</feature>
<dbReference type="InterPro" id="IPR001834">
    <property type="entry name" value="CBR-like"/>
</dbReference>
<feature type="binding site" evidence="13">
    <location>
        <position position="133"/>
    </location>
    <ligand>
        <name>FAD</name>
        <dbReference type="ChEBI" id="CHEBI:57692"/>
    </ligand>
</feature>
<keyword evidence="18" id="KW-1185">Reference proteome</keyword>
<dbReference type="CDD" id="cd06183">
    <property type="entry name" value="cyt_b5_reduct_like"/>
    <property type="match status" value="1"/>
</dbReference>
<keyword evidence="8 14" id="KW-0560">Oxidoreductase</keyword>
<evidence type="ECO:0000256" key="9">
    <source>
        <dbReference type="ARBA" id="ARBA00023027"/>
    </source>
</evidence>
<evidence type="ECO:0000256" key="15">
    <source>
        <dbReference type="SAM" id="MobiDB-lite"/>
    </source>
</evidence>
<evidence type="ECO:0000256" key="3">
    <source>
        <dbReference type="ARBA" id="ARBA00005156"/>
    </source>
</evidence>
<proteinExistence type="inferred from homology"/>
<dbReference type="Pfam" id="PF00175">
    <property type="entry name" value="NAD_binding_1"/>
    <property type="match status" value="1"/>
</dbReference>
<dbReference type="InterPro" id="IPR039261">
    <property type="entry name" value="FNR_nucleotide-bd"/>
</dbReference>
<organism evidence="17 18">
    <name type="scientific">Saitozyma podzolica</name>
    <dbReference type="NCBI Taxonomy" id="1890683"/>
    <lineage>
        <taxon>Eukaryota</taxon>
        <taxon>Fungi</taxon>
        <taxon>Dikarya</taxon>
        <taxon>Basidiomycota</taxon>
        <taxon>Agaricomycotina</taxon>
        <taxon>Tremellomycetes</taxon>
        <taxon>Tremellales</taxon>
        <taxon>Trimorphomycetaceae</taxon>
        <taxon>Saitozyma</taxon>
    </lineage>
</organism>
<evidence type="ECO:0000259" key="16">
    <source>
        <dbReference type="PROSITE" id="PS51384"/>
    </source>
</evidence>
<evidence type="ECO:0000313" key="18">
    <source>
        <dbReference type="Proteomes" id="UP000279259"/>
    </source>
</evidence>
<name>A0A427Y7N5_9TREE</name>
<feature type="binding site" evidence="13">
    <location>
        <position position="109"/>
    </location>
    <ligand>
        <name>FAD</name>
        <dbReference type="ChEBI" id="CHEBI:57692"/>
    </ligand>
</feature>
<dbReference type="Gene3D" id="3.40.50.80">
    <property type="entry name" value="Nucleotide-binding domain of ferredoxin-NADP reductase (FNR) module"/>
    <property type="match status" value="1"/>
</dbReference>
<evidence type="ECO:0000256" key="6">
    <source>
        <dbReference type="ARBA" id="ARBA00022787"/>
    </source>
</evidence>
<dbReference type="GO" id="GO:0005741">
    <property type="term" value="C:mitochondrial outer membrane"/>
    <property type="evidence" value="ECO:0007669"/>
    <property type="project" value="UniProtKB-SubCell"/>
</dbReference>
<feature type="binding site" evidence="13">
    <location>
        <position position="134"/>
    </location>
    <ligand>
        <name>FAD</name>
        <dbReference type="ChEBI" id="CHEBI:57692"/>
    </ligand>
</feature>
<gene>
    <name evidence="17" type="primary">CBR1</name>
    <name evidence="17" type="ORF">EHS25_003589</name>
</gene>
<dbReference type="InterPro" id="IPR001709">
    <property type="entry name" value="Flavoprot_Pyr_Nucl_cyt_Rdtase"/>
</dbReference>
<dbReference type="SUPFAM" id="SSF63380">
    <property type="entry name" value="Riboflavin synthase domain-like"/>
    <property type="match status" value="1"/>
</dbReference>
<comment type="catalytic activity">
    <reaction evidence="11 14">
        <text>2 Fe(III)-[cytochrome b5] + NADH = 2 Fe(II)-[cytochrome b5] + NAD(+) + H(+)</text>
        <dbReference type="Rhea" id="RHEA:46680"/>
        <dbReference type="Rhea" id="RHEA-COMP:10438"/>
        <dbReference type="Rhea" id="RHEA-COMP:10439"/>
        <dbReference type="ChEBI" id="CHEBI:15378"/>
        <dbReference type="ChEBI" id="CHEBI:29033"/>
        <dbReference type="ChEBI" id="CHEBI:29034"/>
        <dbReference type="ChEBI" id="CHEBI:57540"/>
        <dbReference type="ChEBI" id="CHEBI:57945"/>
        <dbReference type="EC" id="1.6.2.2"/>
    </reaction>
</comment>
<keyword evidence="6" id="KW-1000">Mitochondrion outer membrane</keyword>
<sequence length="326" mass="36172">MSTKSTSVPLDLEGILARLEPHAKELGGLVVLISFLALWLLNQGSSKPRKVIDPVEWRSFKLVQKDHLSHNTARYRFALPRATDSLGLPVGQHISVMAEIDGNKVIRSYTPTTLDNDKGHFDLVVKTYEKGNISRYLSLLTIGQEVKVKGPKGKFHYQRNLVPHLVMIAGGTGLTPMYQIIRSSLQDPKDKTELALIYANVEEDDILMRKELEEMRDNSNGRFKLFPSLHLETSWLAAIYPSAFASLRSQFSALSRDNPLITRRAHLAKIGYPAPRSLSKLEDQEQHGSEDWERAGEGVSASSSGRLGKSVGVGAGTGWRSSKSRA</sequence>
<accession>A0A427Y7N5</accession>
<keyword evidence="10" id="KW-0496">Mitochondrion</keyword>
<feature type="binding site" evidence="13">
    <location>
        <position position="124"/>
    </location>
    <ligand>
        <name>FAD</name>
        <dbReference type="ChEBI" id="CHEBI:57692"/>
    </ligand>
</feature>
<comment type="caution">
    <text evidence="17">The sequence shown here is derived from an EMBL/GenBank/DDBJ whole genome shotgun (WGS) entry which is preliminary data.</text>
</comment>
<feature type="region of interest" description="Disordered" evidence="15">
    <location>
        <begin position="278"/>
        <end position="326"/>
    </location>
</feature>
<feature type="binding site" evidence="13">
    <location>
        <position position="175"/>
    </location>
    <ligand>
        <name>FAD</name>
        <dbReference type="ChEBI" id="CHEBI:57692"/>
    </ligand>
</feature>
<dbReference type="EMBL" id="RSCD01000018">
    <property type="protein sequence ID" value="RSH87100.1"/>
    <property type="molecule type" value="Genomic_DNA"/>
</dbReference>
<dbReference type="PRINTS" id="PR00371">
    <property type="entry name" value="FPNCR"/>
</dbReference>
<dbReference type="PRINTS" id="PR00406">
    <property type="entry name" value="CYTB5RDTASE"/>
</dbReference>
<comment type="similarity">
    <text evidence="4 14">Belongs to the flavoprotein pyridine nucleotide cytochrome reductase family.</text>
</comment>
<feature type="compositionally biased region" description="Basic and acidic residues" evidence="15">
    <location>
        <begin position="279"/>
        <end position="296"/>
    </location>
</feature>
<evidence type="ECO:0000256" key="5">
    <source>
        <dbReference type="ARBA" id="ARBA00022630"/>
    </source>
</evidence>
<evidence type="ECO:0000256" key="10">
    <source>
        <dbReference type="ARBA" id="ARBA00023128"/>
    </source>
</evidence>
<keyword evidence="9 14" id="KW-0520">NAD</keyword>
<evidence type="ECO:0000256" key="14">
    <source>
        <dbReference type="RuleBase" id="RU361226"/>
    </source>
</evidence>
<feature type="binding site" evidence="13">
    <location>
        <position position="126"/>
    </location>
    <ligand>
        <name>FAD</name>
        <dbReference type="ChEBI" id="CHEBI:57692"/>
    </ligand>
</feature>
<evidence type="ECO:0000256" key="1">
    <source>
        <dbReference type="ARBA" id="ARBA00001974"/>
    </source>
</evidence>
<protein>
    <recommendedName>
        <fullName evidence="14">NADH-cytochrome b5 reductase</fullName>
        <ecNumber evidence="14">1.6.2.2</ecNumber>
    </recommendedName>
</protein>
<feature type="domain" description="FAD-binding FR-type" evidence="16">
    <location>
        <begin position="55"/>
        <end position="158"/>
    </location>
</feature>
<evidence type="ECO:0000256" key="12">
    <source>
        <dbReference type="ARBA" id="ARBA00049138"/>
    </source>
</evidence>
<reference evidence="17 18" key="1">
    <citation type="submission" date="2018-11" db="EMBL/GenBank/DDBJ databases">
        <title>Genome sequence of Saitozyma podzolica DSM 27192.</title>
        <authorList>
            <person name="Aliyu H."/>
            <person name="Gorte O."/>
            <person name="Ochsenreither K."/>
        </authorList>
    </citation>
    <scope>NUCLEOTIDE SEQUENCE [LARGE SCALE GENOMIC DNA]</scope>
    <source>
        <strain evidence="17 18">DSM 27192</strain>
    </source>
</reference>
<dbReference type="Pfam" id="PF00970">
    <property type="entry name" value="FAD_binding_6"/>
    <property type="match status" value="1"/>
</dbReference>
<keyword evidence="5 13" id="KW-0285">Flavoprotein</keyword>
<dbReference type="InterPro" id="IPR008333">
    <property type="entry name" value="Cbr1-like_FAD-bd_dom"/>
</dbReference>
<dbReference type="OrthoDB" id="432685at2759"/>
<dbReference type="AlphaFoldDB" id="A0A427Y7N5"/>
<evidence type="ECO:0000256" key="4">
    <source>
        <dbReference type="ARBA" id="ARBA00006105"/>
    </source>
</evidence>
<keyword evidence="6" id="KW-0472">Membrane</keyword>
<keyword evidence="7 13" id="KW-0274">FAD</keyword>
<dbReference type="PROSITE" id="PS51384">
    <property type="entry name" value="FAD_FR"/>
    <property type="match status" value="1"/>
</dbReference>
<dbReference type="PANTHER" id="PTHR19370:SF184">
    <property type="entry name" value="NADH-CYTOCHROME B5 REDUCTASE-LIKE"/>
    <property type="match status" value="1"/>
</dbReference>
<dbReference type="SUPFAM" id="SSF52343">
    <property type="entry name" value="Ferredoxin reductase-like, C-terminal NADP-linked domain"/>
    <property type="match status" value="1"/>
</dbReference>
<dbReference type="InterPro" id="IPR001433">
    <property type="entry name" value="OxRdtase_FAD/NAD-bd"/>
</dbReference>
<evidence type="ECO:0000256" key="11">
    <source>
        <dbReference type="ARBA" id="ARBA00047682"/>
    </source>
</evidence>
<comment type="cofactor">
    <cofactor evidence="1 13 14">
        <name>FAD</name>
        <dbReference type="ChEBI" id="CHEBI:57692"/>
    </cofactor>
</comment>
<dbReference type="PANTHER" id="PTHR19370">
    <property type="entry name" value="NADH-CYTOCHROME B5 REDUCTASE"/>
    <property type="match status" value="1"/>
</dbReference>
<evidence type="ECO:0000256" key="7">
    <source>
        <dbReference type="ARBA" id="ARBA00022827"/>
    </source>
</evidence>
<evidence type="ECO:0000313" key="17">
    <source>
        <dbReference type="EMBL" id="RSH87100.1"/>
    </source>
</evidence>
<dbReference type="Proteomes" id="UP000279259">
    <property type="component" value="Unassembled WGS sequence"/>
</dbReference>